<comment type="catalytic activity">
    <reaction evidence="9">
        <text>a 5'-end NAD(+)-phospho-ribonucleoside in mRNA + H2O = a 5'-end phospho-adenosine-phospho-ribonucleoside in mRNA + beta-nicotinamide D-ribonucleotide + 2 H(+)</text>
        <dbReference type="Rhea" id="RHEA:60876"/>
        <dbReference type="Rhea" id="RHEA-COMP:15698"/>
        <dbReference type="Rhea" id="RHEA-COMP:15719"/>
        <dbReference type="ChEBI" id="CHEBI:14649"/>
        <dbReference type="ChEBI" id="CHEBI:15377"/>
        <dbReference type="ChEBI" id="CHEBI:15378"/>
        <dbReference type="ChEBI" id="CHEBI:144029"/>
        <dbReference type="ChEBI" id="CHEBI:144051"/>
    </reaction>
    <physiologicalReaction direction="left-to-right" evidence="9">
        <dbReference type="Rhea" id="RHEA:60877"/>
    </physiologicalReaction>
</comment>
<dbReference type="GO" id="GO:0035529">
    <property type="term" value="F:NADH pyrophosphatase activity"/>
    <property type="evidence" value="ECO:0007669"/>
    <property type="project" value="TreeGrafter"/>
</dbReference>
<evidence type="ECO:0000256" key="8">
    <source>
        <dbReference type="ARBA" id="ARBA00023027"/>
    </source>
</evidence>
<evidence type="ECO:0000313" key="12">
    <source>
        <dbReference type="Proteomes" id="UP000094578"/>
    </source>
</evidence>
<evidence type="ECO:0000256" key="4">
    <source>
        <dbReference type="ARBA" id="ARBA00012381"/>
    </source>
</evidence>
<dbReference type="PROSITE" id="PS00893">
    <property type="entry name" value="NUDIX_BOX"/>
    <property type="match status" value="1"/>
</dbReference>
<keyword evidence="6 11" id="KW-0378">Hydrolase</keyword>
<accession>A0A1E3L2R2</accession>
<dbReference type="GO" id="GO:0019677">
    <property type="term" value="P:NAD+ catabolic process"/>
    <property type="evidence" value="ECO:0007669"/>
    <property type="project" value="TreeGrafter"/>
</dbReference>
<dbReference type="InterPro" id="IPR049734">
    <property type="entry name" value="NudC-like_C"/>
</dbReference>
<evidence type="ECO:0000256" key="5">
    <source>
        <dbReference type="ARBA" id="ARBA00022723"/>
    </source>
</evidence>
<dbReference type="STRING" id="1886670.PTI45_03385"/>
<protein>
    <recommendedName>
        <fullName evidence="4">NAD(+) diphosphatase</fullName>
        <ecNumber evidence="4">3.6.1.22</ecNumber>
    </recommendedName>
</protein>
<comment type="cofactor">
    <cofactor evidence="2">
        <name>Zn(2+)</name>
        <dbReference type="ChEBI" id="CHEBI:29105"/>
    </cofactor>
</comment>
<dbReference type="Gene3D" id="3.90.79.10">
    <property type="entry name" value="Nucleoside Triphosphate Pyrophosphohydrolase"/>
    <property type="match status" value="1"/>
</dbReference>
<evidence type="ECO:0000313" key="11">
    <source>
        <dbReference type="EMBL" id="ODP27260.1"/>
    </source>
</evidence>
<organism evidence="11 12">
    <name type="scientific">Paenibacillus nuruki</name>
    <dbReference type="NCBI Taxonomy" id="1886670"/>
    <lineage>
        <taxon>Bacteria</taxon>
        <taxon>Bacillati</taxon>
        <taxon>Bacillota</taxon>
        <taxon>Bacilli</taxon>
        <taxon>Bacillales</taxon>
        <taxon>Paenibacillaceae</taxon>
        <taxon>Paenibacillus</taxon>
    </lineage>
</organism>
<evidence type="ECO:0000256" key="7">
    <source>
        <dbReference type="ARBA" id="ARBA00022842"/>
    </source>
</evidence>
<sequence>MQPTIESIYKRYSPALRPTEQENSIGYWFIFRGNQLLVHETGDLLAVPVGDRLDKYGLTSNRTLYLGSIEGASCYTAEVAEDITVPEGMIFLPLFALYDRIDEDLFHVAGRGLQMLSWDATNQFCGRCGNPLNHADHERSKVCPNCGLSHYPRLSPAVITVILKGDQILLARAGHFPNKMYGLIAGFVEPGETLEDCVQRETMEEVGIKIKNIRYYDSQPWPFPHSLMIGFIAEYDSGEIQVDGEEIAEAKWFHADELPNIPPRVSIARKMIDWYVEEYKS</sequence>
<dbReference type="Gene3D" id="3.90.79.20">
    <property type="match status" value="1"/>
</dbReference>
<dbReference type="PANTHER" id="PTHR42904:SF6">
    <property type="entry name" value="NAD-CAPPED RNA HYDROLASE NUDT12"/>
    <property type="match status" value="1"/>
</dbReference>
<dbReference type="GO" id="GO:0005829">
    <property type="term" value="C:cytosol"/>
    <property type="evidence" value="ECO:0007669"/>
    <property type="project" value="TreeGrafter"/>
</dbReference>
<evidence type="ECO:0000256" key="3">
    <source>
        <dbReference type="ARBA" id="ARBA00009595"/>
    </source>
</evidence>
<comment type="caution">
    <text evidence="11">The sequence shown here is derived from an EMBL/GenBank/DDBJ whole genome shotgun (WGS) entry which is preliminary data.</text>
</comment>
<dbReference type="GO" id="GO:0006742">
    <property type="term" value="P:NADP+ catabolic process"/>
    <property type="evidence" value="ECO:0007669"/>
    <property type="project" value="TreeGrafter"/>
</dbReference>
<dbReference type="InterPro" id="IPR050241">
    <property type="entry name" value="NAD-cap_RNA_hydrolase_NudC"/>
</dbReference>
<evidence type="ECO:0000259" key="10">
    <source>
        <dbReference type="PROSITE" id="PS51462"/>
    </source>
</evidence>
<gene>
    <name evidence="11" type="primary">nudC</name>
    <name evidence="11" type="ORF">PTI45_03385</name>
</gene>
<evidence type="ECO:0000256" key="1">
    <source>
        <dbReference type="ARBA" id="ARBA00001946"/>
    </source>
</evidence>
<dbReference type="Pfam" id="PF09297">
    <property type="entry name" value="Zn_ribbon_NUD"/>
    <property type="match status" value="1"/>
</dbReference>
<dbReference type="PANTHER" id="PTHR42904">
    <property type="entry name" value="NUDIX HYDROLASE, NUDC SUBFAMILY"/>
    <property type="match status" value="1"/>
</dbReference>
<dbReference type="PATRIC" id="fig|1886670.3.peg.3442"/>
<dbReference type="SUPFAM" id="SSF55811">
    <property type="entry name" value="Nudix"/>
    <property type="match status" value="2"/>
</dbReference>
<name>A0A1E3L2R2_9BACL</name>
<dbReference type="GO" id="GO:0110153">
    <property type="term" value="F:RNA NAD-cap (NMN-forming) hydrolase activity"/>
    <property type="evidence" value="ECO:0007669"/>
    <property type="project" value="RHEA"/>
</dbReference>
<evidence type="ECO:0000256" key="6">
    <source>
        <dbReference type="ARBA" id="ARBA00022801"/>
    </source>
</evidence>
<dbReference type="CDD" id="cd03429">
    <property type="entry name" value="NUDIX_NADH_pyrophosphatase_Nudt13"/>
    <property type="match status" value="1"/>
</dbReference>
<dbReference type="InterPro" id="IPR000086">
    <property type="entry name" value="NUDIX_hydrolase_dom"/>
</dbReference>
<dbReference type="Proteomes" id="UP000094578">
    <property type="component" value="Unassembled WGS sequence"/>
</dbReference>
<reference evidence="11 12" key="1">
    <citation type="submission" date="2016-08" db="EMBL/GenBank/DDBJ databases">
        <title>Genome sequencing of Paenibacillus sp. TI45-13ar, isolated from Korean traditional nuruk.</title>
        <authorList>
            <person name="Kim S.-J."/>
        </authorList>
    </citation>
    <scope>NUCLEOTIDE SEQUENCE [LARGE SCALE GENOMIC DNA]</scope>
    <source>
        <strain evidence="11 12">TI45-13ar</strain>
    </source>
</reference>
<feature type="domain" description="Nudix hydrolase" evidence="10">
    <location>
        <begin position="152"/>
        <end position="276"/>
    </location>
</feature>
<keyword evidence="7" id="KW-0460">Magnesium</keyword>
<dbReference type="EMBL" id="MDER01000064">
    <property type="protein sequence ID" value="ODP27260.1"/>
    <property type="molecule type" value="Genomic_DNA"/>
</dbReference>
<dbReference type="PROSITE" id="PS51462">
    <property type="entry name" value="NUDIX"/>
    <property type="match status" value="1"/>
</dbReference>
<dbReference type="Pfam" id="PF00293">
    <property type="entry name" value="NUDIX"/>
    <property type="match status" value="1"/>
</dbReference>
<evidence type="ECO:0000256" key="2">
    <source>
        <dbReference type="ARBA" id="ARBA00001947"/>
    </source>
</evidence>
<comment type="similarity">
    <text evidence="3">Belongs to the Nudix hydrolase family. NudC subfamily.</text>
</comment>
<dbReference type="InterPro" id="IPR015797">
    <property type="entry name" value="NUDIX_hydrolase-like_dom_sf"/>
</dbReference>
<dbReference type="AlphaFoldDB" id="A0A1E3L2R2"/>
<dbReference type="GO" id="GO:0046872">
    <property type="term" value="F:metal ion binding"/>
    <property type="evidence" value="ECO:0007669"/>
    <property type="project" value="UniProtKB-KW"/>
</dbReference>
<dbReference type="Pfam" id="PF09296">
    <property type="entry name" value="NUDIX-like"/>
    <property type="match status" value="1"/>
</dbReference>
<dbReference type="InterPro" id="IPR020084">
    <property type="entry name" value="NUDIX_hydrolase_CS"/>
</dbReference>
<proteinExistence type="inferred from homology"/>
<dbReference type="InterPro" id="IPR015375">
    <property type="entry name" value="NADH_PPase-like_N"/>
</dbReference>
<keyword evidence="8" id="KW-0520">NAD</keyword>
<dbReference type="EC" id="3.6.1.22" evidence="4"/>
<dbReference type="InterPro" id="IPR015376">
    <property type="entry name" value="Znr_NADH_PPase"/>
</dbReference>
<comment type="cofactor">
    <cofactor evidence="1">
        <name>Mg(2+)</name>
        <dbReference type="ChEBI" id="CHEBI:18420"/>
    </cofactor>
</comment>
<evidence type="ECO:0000256" key="9">
    <source>
        <dbReference type="ARBA" id="ARBA00023679"/>
    </source>
</evidence>
<keyword evidence="12" id="KW-1185">Reference proteome</keyword>
<dbReference type="NCBIfam" id="NF001299">
    <property type="entry name" value="PRK00241.1"/>
    <property type="match status" value="1"/>
</dbReference>
<keyword evidence="5" id="KW-0479">Metal-binding</keyword>